<sequence length="132" mass="15680">MNQKHPDFIFNPQVKLPDYDGVNDKYLQQFFEKKQIRRHLKKMGLYKKNNESNKENIKKKELSPLKLKTEIADITRTGKDEDSDKIRAIEMRKYAHSTNTNRKTTLPNERVAKNSMLLPSLNHNVLKFYQCK</sequence>
<evidence type="ECO:0000313" key="2">
    <source>
        <dbReference type="Proteomes" id="UP000009168"/>
    </source>
</evidence>
<name>W7XFV7_TETTS</name>
<dbReference type="EMBL" id="GG662437">
    <property type="protein sequence ID" value="EWS71714.1"/>
    <property type="molecule type" value="Genomic_DNA"/>
</dbReference>
<organism evidence="1 2">
    <name type="scientific">Tetrahymena thermophila (strain SB210)</name>
    <dbReference type="NCBI Taxonomy" id="312017"/>
    <lineage>
        <taxon>Eukaryota</taxon>
        <taxon>Sar</taxon>
        <taxon>Alveolata</taxon>
        <taxon>Ciliophora</taxon>
        <taxon>Intramacronucleata</taxon>
        <taxon>Oligohymenophorea</taxon>
        <taxon>Hymenostomatida</taxon>
        <taxon>Tetrahymenina</taxon>
        <taxon>Tetrahymenidae</taxon>
        <taxon>Tetrahymena</taxon>
    </lineage>
</organism>
<proteinExistence type="predicted"/>
<dbReference type="Proteomes" id="UP000009168">
    <property type="component" value="Unassembled WGS sequence"/>
</dbReference>
<evidence type="ECO:0000313" key="1">
    <source>
        <dbReference type="EMBL" id="EWS71714.1"/>
    </source>
</evidence>
<dbReference type="GeneID" id="24440535"/>
<protein>
    <submittedName>
        <fullName evidence="1">Uncharacterized protein</fullName>
    </submittedName>
</protein>
<dbReference type="KEGG" id="tet:TTHERM_000756109"/>
<reference evidence="2" key="1">
    <citation type="journal article" date="2006" name="PLoS Biol.">
        <title>Macronuclear genome sequence of the ciliate Tetrahymena thermophila, a model eukaryote.</title>
        <authorList>
            <person name="Eisen J.A."/>
            <person name="Coyne R.S."/>
            <person name="Wu M."/>
            <person name="Wu D."/>
            <person name="Thiagarajan M."/>
            <person name="Wortman J.R."/>
            <person name="Badger J.H."/>
            <person name="Ren Q."/>
            <person name="Amedeo P."/>
            <person name="Jones K.M."/>
            <person name="Tallon L.J."/>
            <person name="Delcher A.L."/>
            <person name="Salzberg S.L."/>
            <person name="Silva J.C."/>
            <person name="Haas B.J."/>
            <person name="Majoros W.H."/>
            <person name="Farzad M."/>
            <person name="Carlton J.M."/>
            <person name="Smith R.K. Jr."/>
            <person name="Garg J."/>
            <person name="Pearlman R.E."/>
            <person name="Karrer K.M."/>
            <person name="Sun L."/>
            <person name="Manning G."/>
            <person name="Elde N.C."/>
            <person name="Turkewitz A.P."/>
            <person name="Asai D.J."/>
            <person name="Wilkes D.E."/>
            <person name="Wang Y."/>
            <person name="Cai H."/>
            <person name="Collins K."/>
            <person name="Stewart B.A."/>
            <person name="Lee S.R."/>
            <person name="Wilamowska K."/>
            <person name="Weinberg Z."/>
            <person name="Ruzzo W.L."/>
            <person name="Wloga D."/>
            <person name="Gaertig J."/>
            <person name="Frankel J."/>
            <person name="Tsao C.-C."/>
            <person name="Gorovsky M.A."/>
            <person name="Keeling P.J."/>
            <person name="Waller R.F."/>
            <person name="Patron N.J."/>
            <person name="Cherry J.M."/>
            <person name="Stover N.A."/>
            <person name="Krieger C.J."/>
            <person name="del Toro C."/>
            <person name="Ryder H.F."/>
            <person name="Williamson S.C."/>
            <person name="Barbeau R.A."/>
            <person name="Hamilton E.P."/>
            <person name="Orias E."/>
        </authorList>
    </citation>
    <scope>NUCLEOTIDE SEQUENCE [LARGE SCALE GENOMIC DNA]</scope>
    <source>
        <strain evidence="2">SB210</strain>
    </source>
</reference>
<gene>
    <name evidence="1" type="ORF">TTHERM_000756109</name>
</gene>
<dbReference type="AlphaFoldDB" id="W7XFV7"/>
<keyword evidence="2" id="KW-1185">Reference proteome</keyword>
<accession>W7XFV7</accession>
<dbReference type="RefSeq" id="XP_012655755.1">
    <property type="nucleotide sequence ID" value="XM_012800301.1"/>
</dbReference>
<dbReference type="InParanoid" id="W7XFV7"/>